<evidence type="ECO:0000313" key="2">
    <source>
        <dbReference type="EMBL" id="KAK0655374.1"/>
    </source>
</evidence>
<dbReference type="AlphaFoldDB" id="A0AA39YMV8"/>
<keyword evidence="3" id="KW-1185">Reference proteome</keyword>
<organism evidence="2 3">
    <name type="scientific">Cercophora newfieldiana</name>
    <dbReference type="NCBI Taxonomy" id="92897"/>
    <lineage>
        <taxon>Eukaryota</taxon>
        <taxon>Fungi</taxon>
        <taxon>Dikarya</taxon>
        <taxon>Ascomycota</taxon>
        <taxon>Pezizomycotina</taxon>
        <taxon>Sordariomycetes</taxon>
        <taxon>Sordariomycetidae</taxon>
        <taxon>Sordariales</taxon>
        <taxon>Lasiosphaeriaceae</taxon>
        <taxon>Cercophora</taxon>
    </lineage>
</organism>
<sequence>MQPGSPTPEFDSGAGVIDLLGKTGGSHHQRLVSAHHPTVTSANSSWSPSSGACDGVSRTLIAARMHHSEELSGGAVWRSCLAELSGGAVWRSCLAELSERGAGFN</sequence>
<accession>A0AA39YMV8</accession>
<name>A0AA39YMV8_9PEZI</name>
<gene>
    <name evidence="2" type="ORF">B0T16DRAFT_396797</name>
</gene>
<feature type="region of interest" description="Disordered" evidence="1">
    <location>
        <begin position="1"/>
        <end position="51"/>
    </location>
</feature>
<dbReference type="EMBL" id="JAULSV010000001">
    <property type="protein sequence ID" value="KAK0655374.1"/>
    <property type="molecule type" value="Genomic_DNA"/>
</dbReference>
<comment type="caution">
    <text evidence="2">The sequence shown here is derived from an EMBL/GenBank/DDBJ whole genome shotgun (WGS) entry which is preliminary data.</text>
</comment>
<protein>
    <submittedName>
        <fullName evidence="2">Uncharacterized protein</fullName>
    </submittedName>
</protein>
<reference evidence="2" key="1">
    <citation type="submission" date="2023-06" db="EMBL/GenBank/DDBJ databases">
        <title>Genome-scale phylogeny and comparative genomics of the fungal order Sordariales.</title>
        <authorList>
            <consortium name="Lawrence Berkeley National Laboratory"/>
            <person name="Hensen N."/>
            <person name="Bonometti L."/>
            <person name="Westerberg I."/>
            <person name="Brannstrom I.O."/>
            <person name="Guillou S."/>
            <person name="Cros-Aarteil S."/>
            <person name="Calhoun S."/>
            <person name="Haridas S."/>
            <person name="Kuo A."/>
            <person name="Mondo S."/>
            <person name="Pangilinan J."/>
            <person name="Riley R."/>
            <person name="Labutti K."/>
            <person name="Andreopoulos B."/>
            <person name="Lipzen A."/>
            <person name="Chen C."/>
            <person name="Yanf M."/>
            <person name="Daum C."/>
            <person name="Ng V."/>
            <person name="Clum A."/>
            <person name="Steindorff A."/>
            <person name="Ohm R."/>
            <person name="Martin F."/>
            <person name="Silar P."/>
            <person name="Natvig D."/>
            <person name="Lalanne C."/>
            <person name="Gautier V."/>
            <person name="Ament-Velasquez S.L."/>
            <person name="Kruys A."/>
            <person name="Hutchinson M.I."/>
            <person name="Powell A.J."/>
            <person name="Barry K."/>
            <person name="Miller A.N."/>
            <person name="Grigoriev I.V."/>
            <person name="Debuchy R."/>
            <person name="Gladieux P."/>
            <person name="Thoren M.H."/>
            <person name="Johannesson H."/>
        </authorList>
    </citation>
    <scope>NUCLEOTIDE SEQUENCE</scope>
    <source>
        <strain evidence="2">SMH2532-1</strain>
    </source>
</reference>
<evidence type="ECO:0000256" key="1">
    <source>
        <dbReference type="SAM" id="MobiDB-lite"/>
    </source>
</evidence>
<evidence type="ECO:0000313" key="3">
    <source>
        <dbReference type="Proteomes" id="UP001174936"/>
    </source>
</evidence>
<feature type="compositionally biased region" description="Low complexity" evidence="1">
    <location>
        <begin position="41"/>
        <end position="50"/>
    </location>
</feature>
<proteinExistence type="predicted"/>
<dbReference type="Proteomes" id="UP001174936">
    <property type="component" value="Unassembled WGS sequence"/>
</dbReference>